<feature type="domain" description="Methylamine utilisation protein MauE" evidence="6">
    <location>
        <begin position="1"/>
        <end position="136"/>
    </location>
</feature>
<evidence type="ECO:0000259" key="6">
    <source>
        <dbReference type="Pfam" id="PF07291"/>
    </source>
</evidence>
<dbReference type="EMBL" id="FNCW01000016">
    <property type="protein sequence ID" value="SDH02047.1"/>
    <property type="molecule type" value="Genomic_DNA"/>
</dbReference>
<organism evidence="7 8">
    <name type="scientific">Psychroflexus sediminis</name>
    <dbReference type="NCBI Taxonomy" id="470826"/>
    <lineage>
        <taxon>Bacteria</taxon>
        <taxon>Pseudomonadati</taxon>
        <taxon>Bacteroidota</taxon>
        <taxon>Flavobacteriia</taxon>
        <taxon>Flavobacteriales</taxon>
        <taxon>Flavobacteriaceae</taxon>
        <taxon>Psychroflexus</taxon>
    </lineage>
</organism>
<dbReference type="AlphaFoldDB" id="A0A1G7Z087"/>
<dbReference type="OrthoDB" id="648842at2"/>
<dbReference type="STRING" id="470826.SAMN04488027_11611"/>
<keyword evidence="8" id="KW-1185">Reference proteome</keyword>
<keyword evidence="4 5" id="KW-0472">Membrane</keyword>
<dbReference type="GO" id="GO:0016020">
    <property type="term" value="C:membrane"/>
    <property type="evidence" value="ECO:0007669"/>
    <property type="project" value="UniProtKB-SubCell"/>
</dbReference>
<evidence type="ECO:0000256" key="5">
    <source>
        <dbReference type="SAM" id="Phobius"/>
    </source>
</evidence>
<evidence type="ECO:0000256" key="3">
    <source>
        <dbReference type="ARBA" id="ARBA00022989"/>
    </source>
</evidence>
<dbReference type="RefSeq" id="WP_093369762.1">
    <property type="nucleotide sequence ID" value="NZ_FNCW01000016.1"/>
</dbReference>
<sequence length="364" mass="41586">MKYIAGFSRIFVGVLFIFSGFVKLNDPIGFSYKLEEYFGEGVLNLEFLVPYALVLAIFIVIYELLLGVSLLIGYAPKFTRWSLLLMILFFTFLTFYSAYFNKVTDCGCFGDAIPLTPWQSFIKDVILLILILILFFNEKYLKPIFAKASLKWIVFVMAIGCLYFAYHVLMHLPAIDFRAYKIGTHIPTAMTYPEGAQEAVYEYEWTFEVDGEKQTYFTNGSYPDVAGEFIGVNTKLIDEGYTPPIHDFSLMKNGQNYTDELMQEDKLLMVVAYNLSKTETEGWTEIKSAVEKASQENFKIIGLTASGEEAISKFKGNFNLDFEFYFADETAIKTIIRANPGLVVIKKGTITNKLHWNDSDEFQN</sequence>
<dbReference type="InterPro" id="IPR009908">
    <property type="entry name" value="Methylamine_util_MauE"/>
</dbReference>
<evidence type="ECO:0000256" key="2">
    <source>
        <dbReference type="ARBA" id="ARBA00022692"/>
    </source>
</evidence>
<dbReference type="NCBIfam" id="NF045576">
    <property type="entry name" value="BT_3928_fam"/>
    <property type="match status" value="1"/>
</dbReference>
<dbReference type="Proteomes" id="UP000199296">
    <property type="component" value="Unassembled WGS sequence"/>
</dbReference>
<evidence type="ECO:0000256" key="1">
    <source>
        <dbReference type="ARBA" id="ARBA00004141"/>
    </source>
</evidence>
<feature type="transmembrane region" description="Helical" evidence="5">
    <location>
        <begin position="149"/>
        <end position="169"/>
    </location>
</feature>
<name>A0A1G7Z087_9FLAO</name>
<protein>
    <submittedName>
        <fullName evidence="7">DoxX protein</fullName>
    </submittedName>
</protein>
<reference evidence="7 8" key="1">
    <citation type="submission" date="2016-10" db="EMBL/GenBank/DDBJ databases">
        <authorList>
            <person name="de Groot N.N."/>
        </authorList>
    </citation>
    <scope>NUCLEOTIDE SEQUENCE [LARGE SCALE GENOMIC DNA]</scope>
    <source>
        <strain evidence="7 8">DSM 19803</strain>
    </source>
</reference>
<keyword evidence="3 5" id="KW-1133">Transmembrane helix</keyword>
<evidence type="ECO:0000313" key="7">
    <source>
        <dbReference type="EMBL" id="SDH02047.1"/>
    </source>
</evidence>
<evidence type="ECO:0000256" key="4">
    <source>
        <dbReference type="ARBA" id="ARBA00023136"/>
    </source>
</evidence>
<dbReference type="Pfam" id="PF07291">
    <property type="entry name" value="MauE"/>
    <property type="match status" value="1"/>
</dbReference>
<feature type="transmembrane region" description="Helical" evidence="5">
    <location>
        <begin position="48"/>
        <end position="74"/>
    </location>
</feature>
<gene>
    <name evidence="7" type="ORF">SAMN04488027_11611</name>
</gene>
<comment type="subcellular location">
    <subcellularLocation>
        <location evidence="1">Membrane</location>
        <topology evidence="1">Multi-pass membrane protein</topology>
    </subcellularLocation>
</comment>
<keyword evidence="2 5" id="KW-0812">Transmembrane</keyword>
<feature type="transmembrane region" description="Helical" evidence="5">
    <location>
        <begin position="81"/>
        <end position="100"/>
    </location>
</feature>
<dbReference type="GO" id="GO:0030416">
    <property type="term" value="P:methylamine metabolic process"/>
    <property type="evidence" value="ECO:0007669"/>
    <property type="project" value="InterPro"/>
</dbReference>
<proteinExistence type="predicted"/>
<feature type="transmembrane region" description="Helical" evidence="5">
    <location>
        <begin position="120"/>
        <end position="137"/>
    </location>
</feature>
<accession>A0A1G7Z087</accession>
<evidence type="ECO:0000313" key="8">
    <source>
        <dbReference type="Proteomes" id="UP000199296"/>
    </source>
</evidence>